<dbReference type="Gene3D" id="3.60.20.10">
    <property type="entry name" value="Glutamine Phosphoribosylpyrophosphate, subunit 1, domain 1"/>
    <property type="match status" value="1"/>
</dbReference>
<evidence type="ECO:0000256" key="7">
    <source>
        <dbReference type="ARBA" id="ARBA00048741"/>
    </source>
</evidence>
<dbReference type="OrthoDB" id="9763290at2"/>
<comment type="pathway">
    <text evidence="1">Amino-acid biosynthesis; L-asparagine biosynthesis; L-asparagine from L-aspartate (L-Gln route): step 1/1.</text>
</comment>
<keyword evidence="5 9" id="KW-0067">ATP-binding</keyword>
<feature type="domain" description="Glutamine amidotransferase type-2" evidence="10">
    <location>
        <begin position="2"/>
        <end position="215"/>
    </location>
</feature>
<dbReference type="GO" id="GO:0005524">
    <property type="term" value="F:ATP binding"/>
    <property type="evidence" value="ECO:0007669"/>
    <property type="project" value="UniProtKB-KW"/>
</dbReference>
<accession>A0A5B8W4N0</accession>
<gene>
    <name evidence="11" type="primary">asnB</name>
    <name evidence="11" type="ORF">FSB76_19065</name>
</gene>
<dbReference type="KEGG" id="mgk:FSB76_19065"/>
<organism evidence="11 12">
    <name type="scientific">Mucilaginibacter ginsenosidivorax</name>
    <dbReference type="NCBI Taxonomy" id="862126"/>
    <lineage>
        <taxon>Bacteria</taxon>
        <taxon>Pseudomonadati</taxon>
        <taxon>Bacteroidota</taxon>
        <taxon>Sphingobacteriia</taxon>
        <taxon>Sphingobacteriales</taxon>
        <taxon>Sphingobacteriaceae</taxon>
        <taxon>Mucilaginibacter</taxon>
    </lineage>
</organism>
<dbReference type="RefSeq" id="WP_147056088.1">
    <property type="nucleotide sequence ID" value="NZ_CP042437.1"/>
</dbReference>
<keyword evidence="12" id="KW-1185">Reference proteome</keyword>
<dbReference type="CDD" id="cd01991">
    <property type="entry name" value="Asn_synthase_B_C"/>
    <property type="match status" value="1"/>
</dbReference>
<dbReference type="GO" id="GO:0005829">
    <property type="term" value="C:cytosol"/>
    <property type="evidence" value="ECO:0007669"/>
    <property type="project" value="TreeGrafter"/>
</dbReference>
<dbReference type="Proteomes" id="UP000321362">
    <property type="component" value="Chromosome"/>
</dbReference>
<evidence type="ECO:0000259" key="10">
    <source>
        <dbReference type="PROSITE" id="PS51278"/>
    </source>
</evidence>
<feature type="binding site" evidence="9">
    <location>
        <position position="292"/>
    </location>
    <ligand>
        <name>ATP</name>
        <dbReference type="ChEBI" id="CHEBI:30616"/>
    </ligand>
</feature>
<keyword evidence="6 8" id="KW-0315">Glutamine amidotransferase</keyword>
<dbReference type="GO" id="GO:0006529">
    <property type="term" value="P:asparagine biosynthetic process"/>
    <property type="evidence" value="ECO:0007669"/>
    <property type="project" value="UniProtKB-KW"/>
</dbReference>
<dbReference type="InterPro" id="IPR051786">
    <property type="entry name" value="ASN_synthetase/amidase"/>
</dbReference>
<evidence type="ECO:0000256" key="5">
    <source>
        <dbReference type="ARBA" id="ARBA00022840"/>
    </source>
</evidence>
<keyword evidence="8" id="KW-0061">Asparagine biosynthesis</keyword>
<sequence length="596" mass="67917">MCRIAGVINNHLHPQLIRGQVKAMCQALQHGGPDDEGIFVDEKNNLVFGHRRLSIIDLSASGHQPMADVRQKIWITFNGEIYNYLELRNELLTLGVEFTSATDTEVIIAAYMQWGTDAFGRFRGMFAFALFDSIKKLTYLVRDTAGIKPLYYFIRPGQLSFASETRAFIAAGITTENEAAWPVRFLAFGHVPEPYTILKNVFSLAKGHYLCWNHASSTHVINTYKIAGQTKDQITDTYEAQHFIKQTLMNGVHRQLIADAPLGVFLSGGTDSSLITLLADKEKKEQLKTISIFFNEKSYDEQAYQRLVLDKVSGQNFPHLVQQQDFENHLPEIISAMDMPTTDGINSWFISKYAHEDGLKAVLSGVGADEYFGGYPSFNRIRYIRHLKKIPPFLFSAAHGLLPDPYKKLTFLANKHPIADYLLLRGLFSPGDIARTLDMGENEVRDILFNGINVPENYNYDAKQASWFETNLYMQNQLLRDTDVMSMNHGLEVRVPFLDEDFTNLAERISPSIRFSQQQAKKVLIDSFSDLLPQAVWNRPKMGFSFPLQRWMGEYNPISDSALYKGKLAQNTIKKFKNNQIHWSKAFALYQIQPYV</sequence>
<dbReference type="SUPFAM" id="SSF52402">
    <property type="entry name" value="Adenine nucleotide alpha hydrolases-like"/>
    <property type="match status" value="1"/>
</dbReference>
<evidence type="ECO:0000313" key="12">
    <source>
        <dbReference type="Proteomes" id="UP000321362"/>
    </source>
</evidence>
<dbReference type="InterPro" id="IPR033738">
    <property type="entry name" value="AsnB_N"/>
</dbReference>
<dbReference type="PANTHER" id="PTHR43284:SF1">
    <property type="entry name" value="ASPARAGINE SYNTHETASE"/>
    <property type="match status" value="1"/>
</dbReference>
<evidence type="ECO:0000256" key="6">
    <source>
        <dbReference type="ARBA" id="ARBA00022962"/>
    </source>
</evidence>
<dbReference type="AlphaFoldDB" id="A0A5B8W4N0"/>
<comment type="catalytic activity">
    <reaction evidence="7">
        <text>L-aspartate + L-glutamine + ATP + H2O = L-asparagine + L-glutamate + AMP + diphosphate + H(+)</text>
        <dbReference type="Rhea" id="RHEA:12228"/>
        <dbReference type="ChEBI" id="CHEBI:15377"/>
        <dbReference type="ChEBI" id="CHEBI:15378"/>
        <dbReference type="ChEBI" id="CHEBI:29985"/>
        <dbReference type="ChEBI" id="CHEBI:29991"/>
        <dbReference type="ChEBI" id="CHEBI:30616"/>
        <dbReference type="ChEBI" id="CHEBI:33019"/>
        <dbReference type="ChEBI" id="CHEBI:58048"/>
        <dbReference type="ChEBI" id="CHEBI:58359"/>
        <dbReference type="ChEBI" id="CHEBI:456215"/>
        <dbReference type="EC" id="6.3.5.4"/>
    </reaction>
</comment>
<feature type="binding site" evidence="9">
    <location>
        <position position="103"/>
    </location>
    <ligand>
        <name>L-glutamine</name>
        <dbReference type="ChEBI" id="CHEBI:58359"/>
    </ligand>
</feature>
<evidence type="ECO:0000256" key="2">
    <source>
        <dbReference type="ARBA" id="ARBA00005752"/>
    </source>
</evidence>
<dbReference type="CDD" id="cd00712">
    <property type="entry name" value="AsnB"/>
    <property type="match status" value="1"/>
</dbReference>
<evidence type="ECO:0000256" key="9">
    <source>
        <dbReference type="PIRSR" id="PIRSR001589-2"/>
    </source>
</evidence>
<feature type="active site" description="For GATase activity" evidence="8">
    <location>
        <position position="2"/>
    </location>
</feature>
<dbReference type="Pfam" id="PF13537">
    <property type="entry name" value="GATase_7"/>
    <property type="match status" value="1"/>
</dbReference>
<dbReference type="Pfam" id="PF00733">
    <property type="entry name" value="Asn_synthase"/>
    <property type="match status" value="1"/>
</dbReference>
<name>A0A5B8W4N0_9SPHI</name>
<dbReference type="GO" id="GO:0004066">
    <property type="term" value="F:asparagine synthase (glutamine-hydrolyzing) activity"/>
    <property type="evidence" value="ECO:0007669"/>
    <property type="project" value="UniProtKB-EC"/>
</dbReference>
<dbReference type="Gene3D" id="3.40.50.620">
    <property type="entry name" value="HUPs"/>
    <property type="match status" value="1"/>
</dbReference>
<feature type="binding site" evidence="9">
    <location>
        <begin position="364"/>
        <end position="365"/>
    </location>
    <ligand>
        <name>ATP</name>
        <dbReference type="ChEBI" id="CHEBI:30616"/>
    </ligand>
</feature>
<evidence type="ECO:0000313" key="11">
    <source>
        <dbReference type="EMBL" id="QEC77935.1"/>
    </source>
</evidence>
<dbReference type="NCBIfam" id="TIGR01536">
    <property type="entry name" value="asn_synth_AEB"/>
    <property type="match status" value="1"/>
</dbReference>
<dbReference type="InterPro" id="IPR006426">
    <property type="entry name" value="Asn_synth_AEB"/>
</dbReference>
<dbReference type="InterPro" id="IPR014729">
    <property type="entry name" value="Rossmann-like_a/b/a_fold"/>
</dbReference>
<dbReference type="InterPro" id="IPR029055">
    <property type="entry name" value="Ntn_hydrolases_N"/>
</dbReference>
<keyword evidence="8" id="KW-0028">Amino-acid biosynthesis</keyword>
<dbReference type="EMBL" id="CP042437">
    <property type="protein sequence ID" value="QEC77935.1"/>
    <property type="molecule type" value="Genomic_DNA"/>
</dbReference>
<dbReference type="PANTHER" id="PTHR43284">
    <property type="entry name" value="ASPARAGINE SYNTHETASE (GLUTAMINE-HYDROLYZING)"/>
    <property type="match status" value="1"/>
</dbReference>
<dbReference type="PIRSF" id="PIRSF001589">
    <property type="entry name" value="Asn_synthetase_glu-h"/>
    <property type="match status" value="1"/>
</dbReference>
<evidence type="ECO:0000256" key="3">
    <source>
        <dbReference type="ARBA" id="ARBA00012737"/>
    </source>
</evidence>
<evidence type="ECO:0000256" key="4">
    <source>
        <dbReference type="ARBA" id="ARBA00022741"/>
    </source>
</evidence>
<evidence type="ECO:0000256" key="8">
    <source>
        <dbReference type="PIRSR" id="PIRSR001589-1"/>
    </source>
</evidence>
<evidence type="ECO:0000256" key="1">
    <source>
        <dbReference type="ARBA" id="ARBA00005187"/>
    </source>
</evidence>
<proteinExistence type="inferred from homology"/>
<keyword evidence="4 9" id="KW-0547">Nucleotide-binding</keyword>
<comment type="similarity">
    <text evidence="2">Belongs to the asparagine synthetase family.</text>
</comment>
<reference evidence="11 12" key="1">
    <citation type="journal article" date="2013" name="J. Microbiol.">
        <title>Mucilaginibacter ginsenosidivorax sp. nov., with ginsenoside converting activity isolated from sediment.</title>
        <authorList>
            <person name="Kim J.K."/>
            <person name="Choi T.E."/>
            <person name="Liu Q.M."/>
            <person name="Park H.Y."/>
            <person name="Yi T.H."/>
            <person name="Yoon M.H."/>
            <person name="Kim S.C."/>
            <person name="Im W.T."/>
        </authorList>
    </citation>
    <scope>NUCLEOTIDE SEQUENCE [LARGE SCALE GENOMIC DNA]</scope>
    <source>
        <strain evidence="11 12">KHI28</strain>
    </source>
</reference>
<dbReference type="PROSITE" id="PS51278">
    <property type="entry name" value="GATASE_TYPE_2"/>
    <property type="match status" value="1"/>
</dbReference>
<protein>
    <recommendedName>
        <fullName evidence="3">asparagine synthase (glutamine-hydrolyzing)</fullName>
        <ecNumber evidence="3">6.3.5.4</ecNumber>
    </recommendedName>
</protein>
<dbReference type="EC" id="6.3.5.4" evidence="3"/>
<dbReference type="InterPro" id="IPR017932">
    <property type="entry name" value="GATase_2_dom"/>
</dbReference>
<dbReference type="InterPro" id="IPR001962">
    <property type="entry name" value="Asn_synthase"/>
</dbReference>
<keyword evidence="11" id="KW-0436">Ligase</keyword>
<dbReference type="SUPFAM" id="SSF56235">
    <property type="entry name" value="N-terminal nucleophile aminohydrolases (Ntn hydrolases)"/>
    <property type="match status" value="1"/>
</dbReference>